<sequence>MCLATQPRWLYIQYSYKFLFFLWIFTGCSNSRASSSCLESCEFLTKVKNFSSVTNGDNSSTPTPGTPSITNRSLTSISLNWEAVQNTTGSPVYMIEMAFSDSGGNSFWPVYLSEVFVIPEATISFPSLCAYVRSAPFRSVYSPVLFKFRVAVLTENSSVSLGKQTVQTTLVKPAPVTNVTLDSLVYDPATVNDLDRIILTVSWIPPSDNKHLITKYAVMWELDPSKCNSRGSFLSENWETSGLDNKFSGNVYSEAKRCNHHLVEVRSMIGCSASDKATLIYTYPGCQNITNFPKSECYKFDPPEAPIEDRVVHNIRPSLTTQDDYRFQVNIAWDPPVYPYKNVKGYYVWIWKGNKFISFHRPADPSLLIKNLRPGTTYKIEVIPRFPDDLPSSKRRFINFTTPAVPRNEVKVQLKACNFYPSPEGGSFVANISWNKPTFNYSSLTAYQLYYQVGSQQRLGNTTSQTHFLITGVMHGEQVTYSITPIYKHHEWITGTEALGEKKAPLPTDEEVKVRHILVGTFLREEGKSTFSVNFTWTGPLFNFSLHAYEFTYELTGYSANEIVHGNVTKPEFEMIGVRPKEIVTLKVTPVFENGNIQRIESQVMVTAPEPDAATIRVRNLSEMILITSKPDQYNYFVSWEMPFFKESKVEEYVITCSLSGNPDRAKRWQITTEDNNVTISDLIPGDRVEVEVISKFIARVITGKPEKIFIEPPKPSMEKLKVEKLGRGSFVEDEGTNTFNVTFTWRKPSFEHSNVHSYEVSYEFQGGFARDQLNCSSLVRTASGCLKTRMNQTSLKIEGVFPEEQISLKVKPLFDNDYIIGQENEITETAPRPNEELVKVIGLKHGVQVAGPNNTFSTTVWWEKPLFKHSGVKYYTYKVLPISDQKRRKRDINLYAGVDTSNTNATISGINKDIPVEFQVTPVFQVRAVNGINDQIDISWKDPDVQNDKGSFKFTPAQVGGLIGGVILGALIAVCLVIWCNKQRKIRMEKRGLVSGTNALIIDHWEVDSDLVSLEEEQGEGAFGKVYKGTIKQATTISRRLSVMPPVSPLRKSAITQAMPFTVAVKMLHGMADSDQRREFLEEIQLMKALGSHKNIVNMVGCCTLEEPMFLLVEFVPYGDLLHYLRKRRGKVKVYPGDESKSPYRSTYCETYVLNAKRGEISVQATRSDRIYVNTPDAPKSDGGNVQILSFSQSSKAGEESGAENKGMAKDEIHSDDDDEEEDALTPGDLLAFAWQISEGMEYLARKGFVHRDLAARNVLVGENKIAKVADFGLTRHVYEEKVYHAKRSRKLPLKWMSIEAIFDQTFTSQSDVWAFGVLLWELVTLGGTPYPTINNRELLRLLKTGYRMEKPEICNDEIYEIMTHCWMESPNDRPNFTQIRERLEVMMQKDNPYLDFSALDETREYYNVPSFNSLVDETTDDEFLDKEDDELLRETSDDCNEGENIDAGDSAKRNELATMAKAFKNLDKRGDNFDPGFGLNNNNKLAGKGFSELKDIKVDFDAIEMSIYRAGNKEIAL</sequence>
<feature type="domain" description="Fibronectin type-III" evidence="15">
    <location>
        <begin position="617"/>
        <end position="717"/>
    </location>
</feature>
<keyword evidence="6" id="KW-0418">Kinase</keyword>
<evidence type="ECO:0000256" key="7">
    <source>
        <dbReference type="ARBA" id="ARBA00022989"/>
    </source>
</evidence>
<dbReference type="InterPro" id="IPR003961">
    <property type="entry name" value="FN3_dom"/>
</dbReference>
<dbReference type="InterPro" id="IPR001245">
    <property type="entry name" value="Ser-Thr/Tyr_kinase_cat_dom"/>
</dbReference>
<proteinExistence type="predicted"/>
<evidence type="ECO:0000256" key="4">
    <source>
        <dbReference type="ARBA" id="ARBA00022692"/>
    </source>
</evidence>
<evidence type="ECO:0000313" key="17">
    <source>
        <dbReference type="Proteomes" id="UP001159405"/>
    </source>
</evidence>
<keyword evidence="10" id="KW-0325">Glycoprotein</keyword>
<keyword evidence="5" id="KW-0677">Repeat</keyword>
<feature type="compositionally biased region" description="Acidic residues" evidence="11">
    <location>
        <begin position="1215"/>
        <end position="1224"/>
    </location>
</feature>
<feature type="chain" id="PRO_5045712283" description="receptor protein-tyrosine kinase" evidence="13">
    <location>
        <begin position="34"/>
        <end position="1519"/>
    </location>
</feature>
<dbReference type="EMBL" id="CALNXK010000141">
    <property type="protein sequence ID" value="CAH3167658.1"/>
    <property type="molecule type" value="Genomic_DNA"/>
</dbReference>
<dbReference type="SMART" id="SM00219">
    <property type="entry name" value="TyrKc"/>
    <property type="match status" value="1"/>
</dbReference>
<keyword evidence="4 12" id="KW-0812">Transmembrane</keyword>
<keyword evidence="13" id="KW-0732">Signal</keyword>
<keyword evidence="7 12" id="KW-1133">Transmembrane helix</keyword>
<dbReference type="Gene3D" id="1.10.510.10">
    <property type="entry name" value="Transferase(Phosphotransferase) domain 1"/>
    <property type="match status" value="1"/>
</dbReference>
<dbReference type="PROSITE" id="PS50853">
    <property type="entry name" value="FN3"/>
    <property type="match status" value="2"/>
</dbReference>
<evidence type="ECO:0000256" key="9">
    <source>
        <dbReference type="ARBA" id="ARBA00023170"/>
    </source>
</evidence>
<dbReference type="Proteomes" id="UP001159405">
    <property type="component" value="Unassembled WGS sequence"/>
</dbReference>
<keyword evidence="17" id="KW-1185">Reference proteome</keyword>
<dbReference type="InterPro" id="IPR013783">
    <property type="entry name" value="Ig-like_fold"/>
</dbReference>
<feature type="domain" description="Protein kinase" evidence="14">
    <location>
        <begin position="1013"/>
        <end position="1396"/>
    </location>
</feature>
<dbReference type="SUPFAM" id="SSF49265">
    <property type="entry name" value="Fibronectin type III"/>
    <property type="match status" value="3"/>
</dbReference>
<evidence type="ECO:0000313" key="16">
    <source>
        <dbReference type="EMBL" id="CAH3167658.1"/>
    </source>
</evidence>
<dbReference type="InterPro" id="IPR020635">
    <property type="entry name" value="Tyr_kinase_cat_dom"/>
</dbReference>
<evidence type="ECO:0000256" key="1">
    <source>
        <dbReference type="ARBA" id="ARBA00004167"/>
    </source>
</evidence>
<evidence type="ECO:0000256" key="2">
    <source>
        <dbReference type="ARBA" id="ARBA00011902"/>
    </source>
</evidence>
<protein>
    <recommendedName>
        <fullName evidence="2">receptor protein-tyrosine kinase</fullName>
        <ecNumber evidence="2">2.7.10.1</ecNumber>
    </recommendedName>
</protein>
<reference evidence="16 17" key="1">
    <citation type="submission" date="2022-05" db="EMBL/GenBank/DDBJ databases">
        <authorList>
            <consortium name="Genoscope - CEA"/>
            <person name="William W."/>
        </authorList>
    </citation>
    <scope>NUCLEOTIDE SEQUENCE [LARGE SCALE GENOMIC DNA]</scope>
</reference>
<evidence type="ECO:0000256" key="5">
    <source>
        <dbReference type="ARBA" id="ARBA00022737"/>
    </source>
</evidence>
<dbReference type="InterPro" id="IPR011009">
    <property type="entry name" value="Kinase-like_dom_sf"/>
</dbReference>
<dbReference type="PROSITE" id="PS50011">
    <property type="entry name" value="PROTEIN_KINASE_DOM"/>
    <property type="match status" value="1"/>
</dbReference>
<dbReference type="PANTHER" id="PTHR24416">
    <property type="entry name" value="TYROSINE-PROTEIN KINASE RECEPTOR"/>
    <property type="match status" value="1"/>
</dbReference>
<dbReference type="InterPro" id="IPR000719">
    <property type="entry name" value="Prot_kinase_dom"/>
</dbReference>
<dbReference type="PROSITE" id="PS00109">
    <property type="entry name" value="PROTEIN_KINASE_TYR"/>
    <property type="match status" value="1"/>
</dbReference>
<dbReference type="Gene3D" id="2.60.40.10">
    <property type="entry name" value="Immunoglobulins"/>
    <property type="match status" value="1"/>
</dbReference>
<organism evidence="16 17">
    <name type="scientific">Porites lobata</name>
    <dbReference type="NCBI Taxonomy" id="104759"/>
    <lineage>
        <taxon>Eukaryota</taxon>
        <taxon>Metazoa</taxon>
        <taxon>Cnidaria</taxon>
        <taxon>Anthozoa</taxon>
        <taxon>Hexacorallia</taxon>
        <taxon>Scleractinia</taxon>
        <taxon>Fungiina</taxon>
        <taxon>Poritidae</taxon>
        <taxon>Porites</taxon>
    </lineage>
</organism>
<accession>A0ABN8QQ76</accession>
<dbReference type="InterPro" id="IPR008266">
    <property type="entry name" value="Tyr_kinase_AS"/>
</dbReference>
<feature type="transmembrane region" description="Helical" evidence="12">
    <location>
        <begin position="960"/>
        <end position="982"/>
    </location>
</feature>
<evidence type="ECO:0000256" key="10">
    <source>
        <dbReference type="ARBA" id="ARBA00023180"/>
    </source>
</evidence>
<evidence type="ECO:0000256" key="3">
    <source>
        <dbReference type="ARBA" id="ARBA00022679"/>
    </source>
</evidence>
<evidence type="ECO:0000256" key="6">
    <source>
        <dbReference type="ARBA" id="ARBA00022777"/>
    </source>
</evidence>
<comment type="subcellular location">
    <subcellularLocation>
        <location evidence="1">Membrane</location>
        <topology evidence="1">Single-pass membrane protein</topology>
    </subcellularLocation>
</comment>
<dbReference type="EC" id="2.7.10.1" evidence="2"/>
<gene>
    <name evidence="16" type="ORF">PLOB_00008813</name>
</gene>
<evidence type="ECO:0000256" key="13">
    <source>
        <dbReference type="SAM" id="SignalP"/>
    </source>
</evidence>
<evidence type="ECO:0000256" key="8">
    <source>
        <dbReference type="ARBA" id="ARBA00023136"/>
    </source>
</evidence>
<dbReference type="PANTHER" id="PTHR24416:SF583">
    <property type="entry name" value="RECEPTOR PROTEIN-TYROSINE KINASE"/>
    <property type="match status" value="1"/>
</dbReference>
<dbReference type="Pfam" id="PF07714">
    <property type="entry name" value="PK_Tyr_Ser-Thr"/>
    <property type="match status" value="1"/>
</dbReference>
<feature type="signal peptide" evidence="13">
    <location>
        <begin position="1"/>
        <end position="33"/>
    </location>
</feature>
<feature type="region of interest" description="Disordered" evidence="11">
    <location>
        <begin position="1194"/>
        <end position="1224"/>
    </location>
</feature>
<dbReference type="InterPro" id="IPR036116">
    <property type="entry name" value="FN3_sf"/>
</dbReference>
<dbReference type="CDD" id="cd00063">
    <property type="entry name" value="FN3"/>
    <property type="match status" value="1"/>
</dbReference>
<evidence type="ECO:0000256" key="11">
    <source>
        <dbReference type="SAM" id="MobiDB-lite"/>
    </source>
</evidence>
<dbReference type="CDD" id="cd00192">
    <property type="entry name" value="PTKc"/>
    <property type="match status" value="1"/>
</dbReference>
<name>A0ABN8QQ76_9CNID</name>
<dbReference type="Gene3D" id="3.30.200.20">
    <property type="entry name" value="Phosphorylase Kinase, domain 1"/>
    <property type="match status" value="1"/>
</dbReference>
<dbReference type="InterPro" id="IPR050122">
    <property type="entry name" value="RTK"/>
</dbReference>
<evidence type="ECO:0000259" key="14">
    <source>
        <dbReference type="PROSITE" id="PS50011"/>
    </source>
</evidence>
<comment type="caution">
    <text evidence="16">The sequence shown here is derived from an EMBL/GenBank/DDBJ whole genome shotgun (WGS) entry which is preliminary data.</text>
</comment>
<evidence type="ECO:0000256" key="12">
    <source>
        <dbReference type="SAM" id="Phobius"/>
    </source>
</evidence>
<keyword evidence="8 12" id="KW-0472">Membrane</keyword>
<keyword evidence="9" id="KW-0675">Receptor</keyword>
<dbReference type="SUPFAM" id="SSF56112">
    <property type="entry name" value="Protein kinase-like (PK-like)"/>
    <property type="match status" value="1"/>
</dbReference>
<evidence type="ECO:0000259" key="15">
    <source>
        <dbReference type="PROSITE" id="PS50853"/>
    </source>
</evidence>
<feature type="domain" description="Fibronectin type-III" evidence="15">
    <location>
        <begin position="311"/>
        <end position="405"/>
    </location>
</feature>
<keyword evidence="3" id="KW-0808">Transferase</keyword>